<sequence>MGSTYGPNRDTMTSESSGAGYLANANETQKIMREYALLPLKGAQLPKDVQANINGFDQWIRSLTGGKLTLSDLEMVMSAVPVLGNLLAAADVLTGLYELSQKQDEANLVEWFGIGIDALGVIPAPGLATTRIAMRPVLGLARQAIAHHKGDIAEAVLTVVVNHLLTDLKLADKVEKAVDDLAAELKPLLQDVCGFLNDLLEQFATFLHQIATGHLGIYRPAGRAKYQPGRNFRSPEQEKGFFASVLSFHARAQMAVVNSALQLALTDAMQAELLGIARYLRQDIKPQINQRIMALAEAGTKGSIAWLLKTISERLLHRKGRVKATGAANTNGRSVVEYRHVDASIEKQRKLQPVKRNPNACKVCPTGKPGTNGQVGGAVQLGLGNETFSHTDFVLPGVMPVVWTRSYNSRLTRFDDGMLGARWLTPFHTRFELQDAELIHIDAQGRELDYPLLKVGEHHQDRSEGLMLSRLDEKLLSVTRGHELLELYELRGERFLLSLLRDRAGNQIVLDYDAAGRMTRLRSGDGPWVLVQTDAAGRIEKLTQTAVGDTPARVLAQYRYDDAGDLIAATDENGHQREYRYQNHLVTRYTDRTGRGMNLEWNGREATARVIREYADDGSSELLLEYVEHLRLTIVTNGLGHPTYYYMDESGYPYRTVYPDGGEEWLLRDDHKNLLQHIHSDGSQESFVYDERDNLIEHVRADASIVRMQYDDKDQLIKITDPNGEEWLREFDAKGNLVKETDPLGHCTQYAYNAQGLPVEIKDAKGGSKKLAYTDTGLLLSYTDCSSKTSRWTYDERGRIKAAQDAAGGITRYQYGHAGQLEKVIQPDTTEIKLEYDAEGRLLTHIDALDRTTRYAYDKAGRISGRTDAAGQQLNYAYDKLNQLITLTNENRESYRFEYDVVGRLLRERDFAQRETQYQYDAGSGRLAQINEAGQITTLAYDNAGRLIERASGTSRERFKYDAFGRIYAAKNQFSECRFQFDAVGNLVGETHDYRLFGQRQQYTWAHEYDALGNRIASIRPDGQRTDWLTYGSGHVHGVLWNGQEIASFERDNLHREVSRTLGNQLAATQQYDKMGRLTQQTLAGKTSQTRSYQYDAVGQLLGINDSRSGVTSYRYDPVGRLIAAASPHSKETFACDPASNIVNTNGSIASQVNSNNLPGNIPTIVGNLLKEYAGTHFKYDARGNLIEKQQGAQVQKLAWDGFNRLAALETPNGKTEYAYDVFGRRIAKRHNGQTTTFVWDGDVIALEKTADHTRHYLFEAGSFVPLAQVVEKDGGSNTAYYHVDHLGTPQLLTDAEGEIAWQAEYKAWGEAKAVISQAAQSVGIDNPIRFQGQYFDAESGLHYNRHRYYDPETGRFISSDPIGLLGGLNTHAYAPNPVGWVDPIGLTRTANRPGGYKKHDVDPHGNLSPACNRAAGHKNTRSDNFIQSHHPVQDEWAKQNVNGYSSKDAPAVLLPSNSGASHAKISAAQRAYRSQLDASPGGRWGSTSIRDEFQFGYKSMIDAGVPPEIAKKSIKDSYKYFDCLGAFK</sequence>
<dbReference type="InterPro" id="IPR022385">
    <property type="entry name" value="Rhs_assc_core"/>
</dbReference>
<dbReference type="Proteomes" id="UP000510822">
    <property type="component" value="Chromosome"/>
</dbReference>
<keyword evidence="7" id="KW-1185">Reference proteome</keyword>
<dbReference type="Pfam" id="PF25023">
    <property type="entry name" value="TEN_YD-shell"/>
    <property type="match status" value="2"/>
</dbReference>
<dbReference type="RefSeq" id="WP_180308412.1">
    <property type="nucleotide sequence ID" value="NZ_CP058952.1"/>
</dbReference>
<gene>
    <name evidence="6" type="ORF">HZU75_06970</name>
</gene>
<organism evidence="6 7">
    <name type="scientific">Chitinibacter fontanus</name>
    <dbReference type="NCBI Taxonomy" id="1737446"/>
    <lineage>
        <taxon>Bacteria</taxon>
        <taxon>Pseudomonadati</taxon>
        <taxon>Pseudomonadota</taxon>
        <taxon>Betaproteobacteria</taxon>
        <taxon>Neisseriales</taxon>
        <taxon>Chitinibacteraceae</taxon>
        <taxon>Chitinibacter</taxon>
    </lineage>
</organism>
<dbReference type="InterPro" id="IPR050708">
    <property type="entry name" value="T6SS_VgrG/RHS"/>
</dbReference>
<evidence type="ECO:0000313" key="6">
    <source>
        <dbReference type="EMBL" id="QLI81285.1"/>
    </source>
</evidence>
<dbReference type="EMBL" id="CP058952">
    <property type="protein sequence ID" value="QLI81285.1"/>
    <property type="molecule type" value="Genomic_DNA"/>
</dbReference>
<dbReference type="InterPro" id="IPR031325">
    <property type="entry name" value="RHS_repeat"/>
</dbReference>
<dbReference type="CDD" id="cd20743">
    <property type="entry name" value="FIX_RhsA-like"/>
    <property type="match status" value="1"/>
</dbReference>
<dbReference type="PANTHER" id="PTHR32305:SF15">
    <property type="entry name" value="PROTEIN RHSA-RELATED"/>
    <property type="match status" value="1"/>
</dbReference>
<reference evidence="6 7" key="1">
    <citation type="journal article" date="2016" name="Int. J. Syst. Evol. Microbiol.">
        <title>Chitinibacter fontanus sp. nov., isolated from a spring.</title>
        <authorList>
            <person name="Sheu S.Y."/>
            <person name="Li Y.S."/>
            <person name="Young C.C."/>
            <person name="Chen W.M."/>
        </authorList>
    </citation>
    <scope>NUCLEOTIDE SEQUENCE [LARGE SCALE GENOMIC DNA]</scope>
    <source>
        <strain evidence="6 7">STM-7</strain>
    </source>
</reference>
<dbReference type="NCBIfam" id="TIGR01643">
    <property type="entry name" value="YD_repeat_2x"/>
    <property type="match status" value="8"/>
</dbReference>
<dbReference type="Pfam" id="PF20148">
    <property type="entry name" value="DUF6531"/>
    <property type="match status" value="1"/>
</dbReference>
<evidence type="ECO:0000259" key="4">
    <source>
        <dbReference type="Pfam" id="PF20148"/>
    </source>
</evidence>
<evidence type="ECO:0000313" key="7">
    <source>
        <dbReference type="Proteomes" id="UP000510822"/>
    </source>
</evidence>
<dbReference type="InterPro" id="IPR056823">
    <property type="entry name" value="TEN-like_YD-shell"/>
</dbReference>
<name>A0A7D5ZB81_9NEIS</name>
<evidence type="ECO:0000256" key="1">
    <source>
        <dbReference type="ARBA" id="ARBA00022737"/>
    </source>
</evidence>
<dbReference type="InterPro" id="IPR028900">
    <property type="entry name" value="Tox-SHH_dom"/>
</dbReference>
<evidence type="ECO:0000256" key="2">
    <source>
        <dbReference type="SAM" id="MobiDB-lite"/>
    </source>
</evidence>
<dbReference type="SUPFAM" id="SSF69304">
    <property type="entry name" value="Tricorn protease N-terminal domain"/>
    <property type="match status" value="1"/>
</dbReference>
<dbReference type="Gene3D" id="2.180.10.10">
    <property type="entry name" value="RHS repeat-associated core"/>
    <property type="match status" value="3"/>
</dbReference>
<feature type="domain" description="Tox-SHH" evidence="3">
    <location>
        <begin position="1424"/>
        <end position="1523"/>
    </location>
</feature>
<feature type="domain" description="Teneurin-like YD-shell" evidence="5">
    <location>
        <begin position="885"/>
        <end position="1019"/>
    </location>
</feature>
<feature type="region of interest" description="Disordered" evidence="2">
    <location>
        <begin position="1398"/>
        <end position="1426"/>
    </location>
</feature>
<dbReference type="Pfam" id="PF05593">
    <property type="entry name" value="RHS_repeat"/>
    <property type="match status" value="4"/>
</dbReference>
<feature type="domain" description="DUF6531" evidence="4">
    <location>
        <begin position="378"/>
        <end position="450"/>
    </location>
</feature>
<dbReference type="InterPro" id="IPR045351">
    <property type="entry name" value="DUF6531"/>
</dbReference>
<dbReference type="PANTHER" id="PTHR32305">
    <property type="match status" value="1"/>
</dbReference>
<dbReference type="InterPro" id="IPR006530">
    <property type="entry name" value="YD"/>
</dbReference>
<dbReference type="Pfam" id="PF15652">
    <property type="entry name" value="Tox-SHH"/>
    <property type="match status" value="1"/>
</dbReference>
<dbReference type="KEGG" id="cfon:HZU75_06970"/>
<protein>
    <submittedName>
        <fullName evidence="6">RHS domain-containing protein</fullName>
    </submittedName>
</protein>
<dbReference type="NCBIfam" id="TIGR03696">
    <property type="entry name" value="Rhs_assc_core"/>
    <property type="match status" value="1"/>
</dbReference>
<keyword evidence="1" id="KW-0677">Repeat</keyword>
<feature type="domain" description="Teneurin-like YD-shell" evidence="5">
    <location>
        <begin position="1067"/>
        <end position="1361"/>
    </location>
</feature>
<evidence type="ECO:0000259" key="5">
    <source>
        <dbReference type="Pfam" id="PF25023"/>
    </source>
</evidence>
<evidence type="ECO:0000259" key="3">
    <source>
        <dbReference type="Pfam" id="PF15652"/>
    </source>
</evidence>
<proteinExistence type="predicted"/>
<accession>A0A7D5ZB81</accession>